<dbReference type="InterPro" id="IPR030677">
    <property type="entry name" value="Nnr"/>
</dbReference>
<evidence type="ECO:0000256" key="11">
    <source>
        <dbReference type="ARBA" id="ARBA00023235"/>
    </source>
</evidence>
<dbReference type="HAMAP" id="MF_01966">
    <property type="entry name" value="NADHX_epimerase"/>
    <property type="match status" value="1"/>
</dbReference>
<evidence type="ECO:0000256" key="8">
    <source>
        <dbReference type="ARBA" id="ARBA00022857"/>
    </source>
</evidence>
<dbReference type="CDD" id="cd01171">
    <property type="entry name" value="YXKO-related"/>
    <property type="match status" value="1"/>
</dbReference>
<evidence type="ECO:0000256" key="5">
    <source>
        <dbReference type="ARBA" id="ARBA00022723"/>
    </source>
</evidence>
<feature type="binding site" evidence="17">
    <location>
        <position position="258"/>
    </location>
    <ligand>
        <name>(6S)-NADPHX</name>
        <dbReference type="ChEBI" id="CHEBI:64076"/>
    </ligand>
</feature>
<dbReference type="InterPro" id="IPR004443">
    <property type="entry name" value="YjeF_N_dom"/>
</dbReference>
<evidence type="ECO:0000256" key="16">
    <source>
        <dbReference type="ARBA" id="ARBA00049209"/>
    </source>
</evidence>
<evidence type="ECO:0000256" key="13">
    <source>
        <dbReference type="ARBA" id="ARBA00023268"/>
    </source>
</evidence>
<comment type="cofactor">
    <cofactor evidence="18 19">
        <name>K(+)</name>
        <dbReference type="ChEBI" id="CHEBI:29103"/>
    </cofactor>
    <text evidence="18 19">Binds 1 potassium ion per subunit.</text>
</comment>
<evidence type="ECO:0000256" key="10">
    <source>
        <dbReference type="ARBA" id="ARBA00023027"/>
    </source>
</evidence>
<feature type="binding site" evidence="17">
    <location>
        <position position="321"/>
    </location>
    <ligand>
        <name>(6S)-NADPHX</name>
        <dbReference type="ChEBI" id="CHEBI:64076"/>
    </ligand>
</feature>
<keyword evidence="8 17" id="KW-0521">NADP</keyword>
<dbReference type="Proteomes" id="UP001500101">
    <property type="component" value="Unassembled WGS sequence"/>
</dbReference>
<dbReference type="EC" id="5.1.99.6" evidence="19"/>
<comment type="catalytic activity">
    <reaction evidence="1 18 19">
        <text>(6R)-NADHX = (6S)-NADHX</text>
        <dbReference type="Rhea" id="RHEA:32215"/>
        <dbReference type="ChEBI" id="CHEBI:64074"/>
        <dbReference type="ChEBI" id="CHEBI:64075"/>
        <dbReference type="EC" id="5.1.99.6"/>
    </reaction>
</comment>
<dbReference type="Gene3D" id="3.40.1190.20">
    <property type="match status" value="1"/>
</dbReference>
<keyword evidence="11 18" id="KW-0413">Isomerase</keyword>
<dbReference type="PANTHER" id="PTHR12592:SF0">
    <property type="entry name" value="ATP-DEPENDENT (S)-NAD(P)H-HYDRATE DEHYDRATASE"/>
    <property type="match status" value="1"/>
</dbReference>
<proteinExistence type="inferred from homology"/>
<dbReference type="SUPFAM" id="SSF53613">
    <property type="entry name" value="Ribokinase-like"/>
    <property type="match status" value="1"/>
</dbReference>
<evidence type="ECO:0000256" key="15">
    <source>
        <dbReference type="ARBA" id="ARBA00048238"/>
    </source>
</evidence>
<feature type="binding site" evidence="18">
    <location>
        <position position="122"/>
    </location>
    <ligand>
        <name>K(+)</name>
        <dbReference type="ChEBI" id="CHEBI:29103"/>
    </ligand>
</feature>
<evidence type="ECO:0000313" key="23">
    <source>
        <dbReference type="Proteomes" id="UP001500101"/>
    </source>
</evidence>
<feature type="domain" description="YjeF N-terminal" evidence="21">
    <location>
        <begin position="10"/>
        <end position="213"/>
    </location>
</feature>
<dbReference type="InterPro" id="IPR017953">
    <property type="entry name" value="Carbohydrate_kinase_pred_CS"/>
</dbReference>
<dbReference type="PROSITE" id="PS51385">
    <property type="entry name" value="YJEF_N"/>
    <property type="match status" value="1"/>
</dbReference>
<dbReference type="InterPro" id="IPR000631">
    <property type="entry name" value="CARKD"/>
</dbReference>
<dbReference type="PANTHER" id="PTHR12592">
    <property type="entry name" value="ATP-DEPENDENT (S)-NAD(P)H-HYDRATE DEHYDRATASE FAMILY MEMBER"/>
    <property type="match status" value="1"/>
</dbReference>
<gene>
    <name evidence="18" type="primary">nnrE</name>
    <name evidence="17" type="synonym">nnrD</name>
    <name evidence="22" type="ORF">GCM10022216_13010</name>
</gene>
<dbReference type="RefSeq" id="WP_344673811.1">
    <property type="nucleotide sequence ID" value="NZ_BAAAZI010000006.1"/>
</dbReference>
<evidence type="ECO:0000256" key="14">
    <source>
        <dbReference type="ARBA" id="ARBA00025153"/>
    </source>
</evidence>
<feature type="binding site" evidence="17">
    <location>
        <position position="438"/>
    </location>
    <ligand>
        <name>AMP</name>
        <dbReference type="ChEBI" id="CHEBI:456215"/>
    </ligand>
</feature>
<evidence type="ECO:0000256" key="12">
    <source>
        <dbReference type="ARBA" id="ARBA00023239"/>
    </source>
</evidence>
<sequence>MKKILTPNQLHLVDQQTINKEGINSLDLTKRASSAALIAMLEDFTDLLKDPVVLVCGKGNNGADGLQIAKLLQQLGAKPLVYLLQSAEYSPDNLASQKSLADILPLNLTEEIILPEHGFIIDCLFGFGLKKELGSSWKPLIDRINSFQGTVLSIDMPSGLPSDTSLSVNSPCVHADKVYTFELPKWSLLMPENAKYVPAFRIVSIDLEQEAIQSLETQNYYLGKEDGQERIIPRSKFSHKGTYGHALIIGGSLGKIGAPLLCSKAAMRSGCGLLDVLVPQCGQSIIHTAHPEAMLLSDSGEEVLRDFNLPKTYQAIAVGIGMGQDEETIRGFDLFLQSLEQNQALVLDADALNILAKNPTWISNLPKETILSPHPKELSRLIGEWHSDEEKLLKAKEFAQRHQHIVLIKGAHTAIVCPDGSVYFNSTGNPGMATAGSGDTLTGILVGLLAQGMSSTDAAILGVYIHGYAADLAANELSEIALIASDIIRYLPKAWLELQR</sequence>
<feature type="binding site" evidence="18">
    <location>
        <position position="61"/>
    </location>
    <ligand>
        <name>K(+)</name>
        <dbReference type="ChEBI" id="CHEBI:29103"/>
    </ligand>
</feature>
<comment type="caution">
    <text evidence="18">Lacks conserved residue(s) required for the propagation of feature annotation.</text>
</comment>
<comment type="function">
    <text evidence="14 19">Bifunctional enzyme that catalyzes the epimerization of the S- and R-forms of NAD(P)HX and the dehydration of the S-form of NAD(P)HX at the expense of ADP, which is converted to AMP. This allows the repair of both epimers of NAD(P)HX, a damaged form of NAD(P)H that is a result of enzymatic or heat-dependent hydration.</text>
</comment>
<keyword evidence="12 17" id="KW-0456">Lyase</keyword>
<comment type="function">
    <text evidence="18">Catalyzes the epimerization of the S- and R-forms of NAD(P)HX, a damaged form of NAD(P)H that is a result of enzymatic or heat-dependent hydration. This is a prerequisite for the S-specific NAD(P)H-hydrate dehydratase to allow the repair of both epimers of NAD(P)HX.</text>
</comment>
<dbReference type="HAMAP" id="MF_01965">
    <property type="entry name" value="NADHX_dehydratase"/>
    <property type="match status" value="1"/>
</dbReference>
<keyword evidence="10 17" id="KW-0520">NAD</keyword>
<evidence type="ECO:0000256" key="7">
    <source>
        <dbReference type="ARBA" id="ARBA00022840"/>
    </source>
</evidence>
<evidence type="ECO:0000256" key="6">
    <source>
        <dbReference type="ARBA" id="ARBA00022741"/>
    </source>
</evidence>
<dbReference type="NCBIfam" id="TIGR00196">
    <property type="entry name" value="yjeF_cterm"/>
    <property type="match status" value="1"/>
</dbReference>
<dbReference type="PROSITE" id="PS01050">
    <property type="entry name" value="YJEF_C_2"/>
    <property type="match status" value="1"/>
</dbReference>
<keyword evidence="7 17" id="KW-0067">ATP-binding</keyword>
<feature type="binding site" evidence="18">
    <location>
        <position position="155"/>
    </location>
    <ligand>
        <name>(6S)-NADPHX</name>
        <dbReference type="ChEBI" id="CHEBI:64076"/>
    </ligand>
</feature>
<accession>A0ABP7YJN5</accession>
<evidence type="ECO:0000259" key="21">
    <source>
        <dbReference type="PROSITE" id="PS51385"/>
    </source>
</evidence>
<organism evidence="22 23">
    <name type="scientific">Sphingobacterium kyonggiense</name>
    <dbReference type="NCBI Taxonomy" id="714075"/>
    <lineage>
        <taxon>Bacteria</taxon>
        <taxon>Pseudomonadati</taxon>
        <taxon>Bacteroidota</taxon>
        <taxon>Sphingobacteriia</taxon>
        <taxon>Sphingobacteriales</taxon>
        <taxon>Sphingobacteriaceae</taxon>
        <taxon>Sphingobacterium</taxon>
    </lineage>
</organism>
<protein>
    <recommendedName>
        <fullName evidence="19">Bifunctional NAD(P)H-hydrate repair enzyme</fullName>
    </recommendedName>
    <alternativeName>
        <fullName evidence="19">Nicotinamide nucleotide repair protein</fullName>
    </alternativeName>
    <domain>
        <recommendedName>
            <fullName evidence="19">ADP-dependent (S)-NAD(P)H-hydrate dehydratase</fullName>
            <ecNumber evidence="19">4.2.1.136</ecNumber>
        </recommendedName>
        <alternativeName>
            <fullName evidence="19">ADP-dependent NAD(P)HX dehydratase</fullName>
        </alternativeName>
    </domain>
    <domain>
        <recommendedName>
            <fullName evidence="19">NAD(P)H-hydrate epimerase</fullName>
            <ecNumber evidence="19">5.1.99.6</ecNumber>
        </recommendedName>
    </domain>
</protein>
<evidence type="ECO:0000256" key="19">
    <source>
        <dbReference type="PIRNR" id="PIRNR017184"/>
    </source>
</evidence>
<evidence type="ECO:0000313" key="22">
    <source>
        <dbReference type="EMBL" id="GAA4137235.1"/>
    </source>
</evidence>
<comment type="similarity">
    <text evidence="3 19">In the N-terminal section; belongs to the NnrE/AIBP family.</text>
</comment>
<comment type="function">
    <text evidence="17">Catalyzes the dehydration of the S-form of NAD(P)HX at the expense of ADP, which is converted to AMP. Together with NAD(P)HX epimerase, which catalyzes the epimerization of the S- and R-forms, the enzyme allows the repair of both epimers of NAD(P)HX, a damaged form of NAD(P)H that is a result of enzymatic or heat-dependent hydration.</text>
</comment>
<comment type="cofactor">
    <cofactor evidence="17">
        <name>Mg(2+)</name>
        <dbReference type="ChEBI" id="CHEBI:18420"/>
    </cofactor>
</comment>
<comment type="similarity">
    <text evidence="17">Belongs to the NnrD/CARKD family.</text>
</comment>
<dbReference type="Pfam" id="PF01256">
    <property type="entry name" value="Carb_kinase"/>
    <property type="match status" value="1"/>
</dbReference>
<comment type="catalytic activity">
    <reaction evidence="2 18 19">
        <text>(6R)-NADPHX = (6S)-NADPHX</text>
        <dbReference type="Rhea" id="RHEA:32227"/>
        <dbReference type="ChEBI" id="CHEBI:64076"/>
        <dbReference type="ChEBI" id="CHEBI:64077"/>
        <dbReference type="EC" id="5.1.99.6"/>
    </reaction>
</comment>
<dbReference type="EMBL" id="BAAAZI010000006">
    <property type="protein sequence ID" value="GAA4137235.1"/>
    <property type="molecule type" value="Genomic_DNA"/>
</dbReference>
<dbReference type="InterPro" id="IPR029056">
    <property type="entry name" value="Ribokinase-like"/>
</dbReference>
<dbReference type="EC" id="4.2.1.136" evidence="19"/>
<keyword evidence="6 17" id="KW-0547">Nucleotide-binding</keyword>
<evidence type="ECO:0000256" key="9">
    <source>
        <dbReference type="ARBA" id="ARBA00022958"/>
    </source>
</evidence>
<name>A0ABP7YJN5_9SPHI</name>
<reference evidence="23" key="1">
    <citation type="journal article" date="2019" name="Int. J. Syst. Evol. Microbiol.">
        <title>The Global Catalogue of Microorganisms (GCM) 10K type strain sequencing project: providing services to taxonomists for standard genome sequencing and annotation.</title>
        <authorList>
            <consortium name="The Broad Institute Genomics Platform"/>
            <consortium name="The Broad Institute Genome Sequencing Center for Infectious Disease"/>
            <person name="Wu L."/>
            <person name="Ma J."/>
        </authorList>
    </citation>
    <scope>NUCLEOTIDE SEQUENCE [LARGE SCALE GENOMIC DNA]</scope>
    <source>
        <strain evidence="23">JCM 16704</strain>
    </source>
</reference>
<evidence type="ECO:0000256" key="3">
    <source>
        <dbReference type="ARBA" id="ARBA00006001"/>
    </source>
</evidence>
<keyword evidence="13" id="KW-0511">Multifunctional enzyme</keyword>
<comment type="subunit">
    <text evidence="17">Homotetramer.</text>
</comment>
<feature type="binding site" evidence="17">
    <location>
        <position position="374"/>
    </location>
    <ligand>
        <name>(6S)-NADPHX</name>
        <dbReference type="ChEBI" id="CHEBI:64076"/>
    </ligand>
</feature>
<evidence type="ECO:0000256" key="17">
    <source>
        <dbReference type="HAMAP-Rule" id="MF_01965"/>
    </source>
</evidence>
<comment type="similarity">
    <text evidence="4 19">In the C-terminal section; belongs to the NnrD/CARKD family.</text>
</comment>
<comment type="caution">
    <text evidence="22">The sequence shown here is derived from an EMBL/GenBank/DDBJ whole genome shotgun (WGS) entry which is preliminary data.</text>
</comment>
<keyword evidence="9 18" id="KW-0630">Potassium</keyword>
<dbReference type="PROSITE" id="PS51383">
    <property type="entry name" value="YJEF_C_3"/>
    <property type="match status" value="1"/>
</dbReference>
<evidence type="ECO:0000259" key="20">
    <source>
        <dbReference type="PROSITE" id="PS51383"/>
    </source>
</evidence>
<dbReference type="PIRSF" id="PIRSF017184">
    <property type="entry name" value="Nnr"/>
    <property type="match status" value="1"/>
</dbReference>
<feature type="binding site" evidence="18">
    <location>
        <begin position="126"/>
        <end position="132"/>
    </location>
    <ligand>
        <name>(6S)-NADPHX</name>
        <dbReference type="ChEBI" id="CHEBI:64076"/>
    </ligand>
</feature>
<keyword evidence="5 18" id="KW-0479">Metal-binding</keyword>
<dbReference type="Gene3D" id="3.40.50.10260">
    <property type="entry name" value="YjeF N-terminal domain"/>
    <property type="match status" value="1"/>
</dbReference>
<feature type="binding site" evidence="17">
    <location>
        <position position="439"/>
    </location>
    <ligand>
        <name>(6S)-NADPHX</name>
        <dbReference type="ChEBI" id="CHEBI:64076"/>
    </ligand>
</feature>
<evidence type="ECO:0000256" key="18">
    <source>
        <dbReference type="HAMAP-Rule" id="MF_01966"/>
    </source>
</evidence>
<dbReference type="InterPro" id="IPR036652">
    <property type="entry name" value="YjeF_N_dom_sf"/>
</dbReference>
<dbReference type="Pfam" id="PF03853">
    <property type="entry name" value="YjeF_N"/>
    <property type="match status" value="1"/>
</dbReference>
<feature type="binding site" evidence="18">
    <location>
        <position position="158"/>
    </location>
    <ligand>
        <name>K(+)</name>
        <dbReference type="ChEBI" id="CHEBI:29103"/>
    </ligand>
</feature>
<feature type="domain" description="YjeF C-terminal" evidence="20">
    <location>
        <begin position="223"/>
        <end position="498"/>
    </location>
</feature>
<comment type="similarity">
    <text evidence="18">Belongs to the NnrE/AIBP family.</text>
</comment>
<evidence type="ECO:0000256" key="2">
    <source>
        <dbReference type="ARBA" id="ARBA00000909"/>
    </source>
</evidence>
<feature type="binding site" evidence="17">
    <location>
        <begin position="409"/>
        <end position="413"/>
    </location>
    <ligand>
        <name>AMP</name>
        <dbReference type="ChEBI" id="CHEBI:456215"/>
    </ligand>
</feature>
<comment type="catalytic activity">
    <reaction evidence="16 17 19">
        <text>(6S)-NADPHX + ADP = AMP + phosphate + NADPH + H(+)</text>
        <dbReference type="Rhea" id="RHEA:32235"/>
        <dbReference type="ChEBI" id="CHEBI:15378"/>
        <dbReference type="ChEBI" id="CHEBI:43474"/>
        <dbReference type="ChEBI" id="CHEBI:57783"/>
        <dbReference type="ChEBI" id="CHEBI:64076"/>
        <dbReference type="ChEBI" id="CHEBI:456215"/>
        <dbReference type="ChEBI" id="CHEBI:456216"/>
        <dbReference type="EC" id="4.2.1.136"/>
    </reaction>
</comment>
<dbReference type="SUPFAM" id="SSF64153">
    <property type="entry name" value="YjeF N-terminal domain-like"/>
    <property type="match status" value="1"/>
</dbReference>
<evidence type="ECO:0000256" key="1">
    <source>
        <dbReference type="ARBA" id="ARBA00000013"/>
    </source>
</evidence>
<evidence type="ECO:0000256" key="4">
    <source>
        <dbReference type="ARBA" id="ARBA00009524"/>
    </source>
</evidence>
<comment type="catalytic activity">
    <reaction evidence="15 17 19">
        <text>(6S)-NADHX + ADP = AMP + phosphate + NADH + H(+)</text>
        <dbReference type="Rhea" id="RHEA:32223"/>
        <dbReference type="ChEBI" id="CHEBI:15378"/>
        <dbReference type="ChEBI" id="CHEBI:43474"/>
        <dbReference type="ChEBI" id="CHEBI:57945"/>
        <dbReference type="ChEBI" id="CHEBI:64074"/>
        <dbReference type="ChEBI" id="CHEBI:456215"/>
        <dbReference type="ChEBI" id="CHEBI:456216"/>
        <dbReference type="EC" id="4.2.1.136"/>
    </reaction>
</comment>
<feature type="binding site" evidence="18">
    <location>
        <begin position="60"/>
        <end position="64"/>
    </location>
    <ligand>
        <name>(6S)-NADPHX</name>
        <dbReference type="ChEBI" id="CHEBI:64076"/>
    </ligand>
</feature>
<keyword evidence="23" id="KW-1185">Reference proteome</keyword>